<organism evidence="9 10">
    <name type="scientific">Amorphus orientalis</name>
    <dbReference type="NCBI Taxonomy" id="649198"/>
    <lineage>
        <taxon>Bacteria</taxon>
        <taxon>Pseudomonadati</taxon>
        <taxon>Pseudomonadota</taxon>
        <taxon>Alphaproteobacteria</taxon>
        <taxon>Hyphomicrobiales</taxon>
        <taxon>Amorphaceae</taxon>
        <taxon>Amorphus</taxon>
    </lineage>
</organism>
<keyword evidence="3" id="KW-0378">Hydrolase</keyword>
<accession>A0AAE3VSA3</accession>
<feature type="transmembrane region" description="Helical" evidence="8">
    <location>
        <begin position="130"/>
        <end position="148"/>
    </location>
</feature>
<comment type="caution">
    <text evidence="9">The sequence shown here is derived from an EMBL/GenBank/DDBJ whole genome shotgun (WGS) entry which is preliminary data.</text>
</comment>
<name>A0AAE3VSA3_9HYPH</name>
<feature type="transmembrane region" description="Helical" evidence="8">
    <location>
        <begin position="180"/>
        <end position="201"/>
    </location>
</feature>
<reference evidence="9" key="1">
    <citation type="submission" date="2023-07" db="EMBL/GenBank/DDBJ databases">
        <title>Genomic Encyclopedia of Type Strains, Phase IV (KMG-IV): sequencing the most valuable type-strain genomes for metagenomic binning, comparative biology and taxonomic classification.</title>
        <authorList>
            <person name="Goeker M."/>
        </authorList>
    </citation>
    <scope>NUCLEOTIDE SEQUENCE</scope>
    <source>
        <strain evidence="9">DSM 21202</strain>
    </source>
</reference>
<feature type="transmembrane region" description="Helical" evidence="8">
    <location>
        <begin position="47"/>
        <end position="67"/>
    </location>
</feature>
<keyword evidence="4 8" id="KW-1133">Transmembrane helix</keyword>
<feature type="transmembrane region" description="Helical" evidence="8">
    <location>
        <begin position="97"/>
        <end position="118"/>
    </location>
</feature>
<keyword evidence="5 8" id="KW-0472">Membrane</keyword>
<evidence type="ECO:0000256" key="7">
    <source>
        <dbReference type="PIRSR" id="PIRSR608901-2"/>
    </source>
</evidence>
<evidence type="ECO:0000313" key="10">
    <source>
        <dbReference type="Proteomes" id="UP001229244"/>
    </source>
</evidence>
<dbReference type="Pfam" id="PF05875">
    <property type="entry name" value="Ceramidase"/>
    <property type="match status" value="1"/>
</dbReference>
<proteinExistence type="predicted"/>
<evidence type="ECO:0008006" key="11">
    <source>
        <dbReference type="Google" id="ProtNLM"/>
    </source>
</evidence>
<keyword evidence="6" id="KW-0479">Metal-binding</keyword>
<keyword evidence="6" id="KW-0106">Calcium</keyword>
<dbReference type="GO" id="GO:0016020">
    <property type="term" value="C:membrane"/>
    <property type="evidence" value="ECO:0007669"/>
    <property type="project" value="UniProtKB-SubCell"/>
</dbReference>
<keyword evidence="2 8" id="KW-0812">Transmembrane</keyword>
<protein>
    <recommendedName>
        <fullName evidence="11">Ceramidase</fullName>
    </recommendedName>
</protein>
<gene>
    <name evidence="9" type="ORF">J2S73_003735</name>
</gene>
<dbReference type="GO" id="GO:0016811">
    <property type="term" value="F:hydrolase activity, acting on carbon-nitrogen (but not peptide) bonds, in linear amides"/>
    <property type="evidence" value="ECO:0007669"/>
    <property type="project" value="InterPro"/>
</dbReference>
<sequence>MDGKLDLYCERTGPEFWSEPLNAITNAAFLVAAVMAFLAWRQRPADWPVFLLIGLTALIGIGSFLFHTFAERWAAIADTAPIGVFILGYFALAMRRFFSLSVIWTLVLLAAFVAFSVLSVPLFERAVGGSAGYMPALVTLVFVGTLLASLGKRRALGLLAAGGVFAASLAFRILDEPVCAHLPIGTHFLWHVLNATVLYILTRTAMRSKSVGRAERMR</sequence>
<evidence type="ECO:0000256" key="8">
    <source>
        <dbReference type="SAM" id="Phobius"/>
    </source>
</evidence>
<feature type="binding site" evidence="7">
    <location>
        <position position="191"/>
    </location>
    <ligand>
        <name>Zn(2+)</name>
        <dbReference type="ChEBI" id="CHEBI:29105"/>
        <note>catalytic</note>
    </ligand>
</feature>
<feature type="binding site" evidence="7">
    <location>
        <position position="67"/>
    </location>
    <ligand>
        <name>Zn(2+)</name>
        <dbReference type="ChEBI" id="CHEBI:29105"/>
        <note>catalytic</note>
    </ligand>
</feature>
<feature type="transmembrane region" description="Helical" evidence="8">
    <location>
        <begin position="155"/>
        <end position="174"/>
    </location>
</feature>
<keyword evidence="10" id="KW-1185">Reference proteome</keyword>
<dbReference type="Proteomes" id="UP001229244">
    <property type="component" value="Unassembled WGS sequence"/>
</dbReference>
<feature type="binding site" evidence="6">
    <location>
        <position position="19"/>
    </location>
    <ligand>
        <name>Ca(2+)</name>
        <dbReference type="ChEBI" id="CHEBI:29108"/>
    </ligand>
</feature>
<evidence type="ECO:0000256" key="5">
    <source>
        <dbReference type="ARBA" id="ARBA00023136"/>
    </source>
</evidence>
<dbReference type="GO" id="GO:0006672">
    <property type="term" value="P:ceramide metabolic process"/>
    <property type="evidence" value="ECO:0007669"/>
    <property type="project" value="InterPro"/>
</dbReference>
<dbReference type="GO" id="GO:0046872">
    <property type="term" value="F:metal ion binding"/>
    <property type="evidence" value="ECO:0007669"/>
    <property type="project" value="UniProtKB-KW"/>
</dbReference>
<evidence type="ECO:0000256" key="4">
    <source>
        <dbReference type="ARBA" id="ARBA00022989"/>
    </source>
</evidence>
<evidence type="ECO:0000256" key="2">
    <source>
        <dbReference type="ARBA" id="ARBA00022692"/>
    </source>
</evidence>
<comment type="cofactor">
    <cofactor evidence="7">
        <name>Zn(2+)</name>
        <dbReference type="ChEBI" id="CHEBI:29105"/>
    </cofactor>
</comment>
<dbReference type="InterPro" id="IPR008901">
    <property type="entry name" value="ACER"/>
</dbReference>
<evidence type="ECO:0000313" key="9">
    <source>
        <dbReference type="EMBL" id="MDQ0317258.1"/>
    </source>
</evidence>
<feature type="binding site" evidence="7">
    <location>
        <position position="187"/>
    </location>
    <ligand>
        <name>Zn(2+)</name>
        <dbReference type="ChEBI" id="CHEBI:29105"/>
        <note>catalytic</note>
    </ligand>
</feature>
<feature type="transmembrane region" description="Helical" evidence="8">
    <location>
        <begin position="73"/>
        <end position="92"/>
    </location>
</feature>
<comment type="subcellular location">
    <subcellularLocation>
        <location evidence="1">Membrane</location>
        <topology evidence="1">Multi-pass membrane protein</topology>
    </subcellularLocation>
</comment>
<dbReference type="RefSeq" id="WP_306887160.1">
    <property type="nucleotide sequence ID" value="NZ_JAUSUL010000004.1"/>
</dbReference>
<keyword evidence="7" id="KW-0862">Zinc</keyword>
<dbReference type="EMBL" id="JAUSUL010000004">
    <property type="protein sequence ID" value="MDQ0317258.1"/>
    <property type="molecule type" value="Genomic_DNA"/>
</dbReference>
<evidence type="ECO:0000256" key="6">
    <source>
        <dbReference type="PIRSR" id="PIRSR608901-1"/>
    </source>
</evidence>
<dbReference type="AlphaFoldDB" id="A0AAE3VSA3"/>
<feature type="transmembrane region" description="Helical" evidence="8">
    <location>
        <begin position="20"/>
        <end position="40"/>
    </location>
</feature>
<evidence type="ECO:0000256" key="1">
    <source>
        <dbReference type="ARBA" id="ARBA00004141"/>
    </source>
</evidence>
<evidence type="ECO:0000256" key="3">
    <source>
        <dbReference type="ARBA" id="ARBA00022801"/>
    </source>
</evidence>